<dbReference type="OrthoDB" id="1116873at2"/>
<keyword evidence="2" id="KW-0805">Transcription regulation</keyword>
<comment type="caution">
    <text evidence="8">The sequence shown here is derived from an EMBL/GenBank/DDBJ whole genome shotgun (WGS) entry which is preliminary data.</text>
</comment>
<evidence type="ECO:0000256" key="2">
    <source>
        <dbReference type="ARBA" id="ARBA00023015"/>
    </source>
</evidence>
<dbReference type="GO" id="GO:0003677">
    <property type="term" value="F:DNA binding"/>
    <property type="evidence" value="ECO:0007669"/>
    <property type="project" value="UniProtKB-KW"/>
</dbReference>
<evidence type="ECO:0000256" key="1">
    <source>
        <dbReference type="ARBA" id="ARBA00010641"/>
    </source>
</evidence>
<evidence type="ECO:0000313" key="9">
    <source>
        <dbReference type="Proteomes" id="UP000321926"/>
    </source>
</evidence>
<accession>A0A5C8K7T2</accession>
<keyword evidence="3" id="KW-0731">Sigma factor</keyword>
<dbReference type="SUPFAM" id="SSF88946">
    <property type="entry name" value="Sigma2 domain of RNA polymerase sigma factors"/>
    <property type="match status" value="1"/>
</dbReference>
<evidence type="ECO:0000256" key="4">
    <source>
        <dbReference type="ARBA" id="ARBA00023125"/>
    </source>
</evidence>
<protein>
    <submittedName>
        <fullName evidence="8">RNA polymerase sigma factor</fullName>
    </submittedName>
</protein>
<dbReference type="Proteomes" id="UP000321926">
    <property type="component" value="Unassembled WGS sequence"/>
</dbReference>
<evidence type="ECO:0000259" key="6">
    <source>
        <dbReference type="Pfam" id="PF04542"/>
    </source>
</evidence>
<proteinExistence type="inferred from homology"/>
<dbReference type="GO" id="GO:0016987">
    <property type="term" value="F:sigma factor activity"/>
    <property type="evidence" value="ECO:0007669"/>
    <property type="project" value="UniProtKB-KW"/>
</dbReference>
<dbReference type="NCBIfam" id="TIGR02937">
    <property type="entry name" value="sigma70-ECF"/>
    <property type="match status" value="1"/>
</dbReference>
<dbReference type="GO" id="GO:0006352">
    <property type="term" value="P:DNA-templated transcription initiation"/>
    <property type="evidence" value="ECO:0007669"/>
    <property type="project" value="InterPro"/>
</dbReference>
<dbReference type="InterPro" id="IPR013249">
    <property type="entry name" value="RNA_pol_sigma70_r4_t2"/>
</dbReference>
<dbReference type="InterPro" id="IPR007627">
    <property type="entry name" value="RNA_pol_sigma70_r2"/>
</dbReference>
<dbReference type="AlphaFoldDB" id="A0A5C8K7T2"/>
<evidence type="ECO:0000256" key="5">
    <source>
        <dbReference type="ARBA" id="ARBA00023163"/>
    </source>
</evidence>
<feature type="domain" description="RNA polymerase sigma-70 region 2" evidence="6">
    <location>
        <begin position="33"/>
        <end position="98"/>
    </location>
</feature>
<feature type="domain" description="RNA polymerase sigma factor 70 region 4 type 2" evidence="7">
    <location>
        <begin position="131"/>
        <end position="183"/>
    </location>
</feature>
<dbReference type="InterPro" id="IPR013325">
    <property type="entry name" value="RNA_pol_sigma_r2"/>
</dbReference>
<dbReference type="InterPro" id="IPR013324">
    <property type="entry name" value="RNA_pol_sigma_r3/r4-like"/>
</dbReference>
<dbReference type="InterPro" id="IPR014284">
    <property type="entry name" value="RNA_pol_sigma-70_dom"/>
</dbReference>
<dbReference type="Pfam" id="PF04542">
    <property type="entry name" value="Sigma70_r2"/>
    <property type="match status" value="1"/>
</dbReference>
<keyword evidence="9" id="KW-1185">Reference proteome</keyword>
<dbReference type="InterPro" id="IPR036388">
    <property type="entry name" value="WH-like_DNA-bd_sf"/>
</dbReference>
<dbReference type="CDD" id="cd06171">
    <property type="entry name" value="Sigma70_r4"/>
    <property type="match status" value="1"/>
</dbReference>
<dbReference type="RefSeq" id="WP_147921106.1">
    <property type="nucleotide sequence ID" value="NZ_VRTY01000021.1"/>
</dbReference>
<dbReference type="PANTHER" id="PTHR43133">
    <property type="entry name" value="RNA POLYMERASE ECF-TYPE SIGMA FACTO"/>
    <property type="match status" value="1"/>
</dbReference>
<dbReference type="PANTHER" id="PTHR43133:SF8">
    <property type="entry name" value="RNA POLYMERASE SIGMA FACTOR HI_1459-RELATED"/>
    <property type="match status" value="1"/>
</dbReference>
<evidence type="ECO:0000313" key="8">
    <source>
        <dbReference type="EMBL" id="TXK48901.1"/>
    </source>
</evidence>
<comment type="similarity">
    <text evidence="1">Belongs to the sigma-70 factor family. ECF subfamily.</text>
</comment>
<dbReference type="Gene3D" id="1.10.10.10">
    <property type="entry name" value="Winged helix-like DNA-binding domain superfamily/Winged helix DNA-binding domain"/>
    <property type="match status" value="1"/>
</dbReference>
<gene>
    <name evidence="8" type="ORF">FVR03_07410</name>
</gene>
<evidence type="ECO:0000256" key="3">
    <source>
        <dbReference type="ARBA" id="ARBA00023082"/>
    </source>
</evidence>
<evidence type="ECO:0000259" key="7">
    <source>
        <dbReference type="Pfam" id="PF08281"/>
    </source>
</evidence>
<dbReference type="SUPFAM" id="SSF88659">
    <property type="entry name" value="Sigma3 and sigma4 domains of RNA polymerase sigma factors"/>
    <property type="match status" value="1"/>
</dbReference>
<dbReference type="Gene3D" id="1.10.1740.10">
    <property type="match status" value="1"/>
</dbReference>
<keyword evidence="4" id="KW-0238">DNA-binding</keyword>
<dbReference type="EMBL" id="VRTY01000021">
    <property type="protein sequence ID" value="TXK48901.1"/>
    <property type="molecule type" value="Genomic_DNA"/>
</dbReference>
<keyword evidence="5" id="KW-0804">Transcription</keyword>
<name>A0A5C8K7T2_9BACT</name>
<reference evidence="8 9" key="1">
    <citation type="submission" date="2019-08" db="EMBL/GenBank/DDBJ databases">
        <authorList>
            <person name="Shi S."/>
        </authorList>
    </citation>
    <scope>NUCLEOTIDE SEQUENCE [LARGE SCALE GENOMIC DNA]</scope>
    <source>
        <strain evidence="8 9">GY10130</strain>
    </source>
</reference>
<organism evidence="8 9">
    <name type="scientific">Pontibacter qinzhouensis</name>
    <dbReference type="NCBI Taxonomy" id="2603253"/>
    <lineage>
        <taxon>Bacteria</taxon>
        <taxon>Pseudomonadati</taxon>
        <taxon>Bacteroidota</taxon>
        <taxon>Cytophagia</taxon>
        <taxon>Cytophagales</taxon>
        <taxon>Hymenobacteraceae</taxon>
        <taxon>Pontibacter</taxon>
    </lineage>
</organism>
<dbReference type="Pfam" id="PF08281">
    <property type="entry name" value="Sigma70_r4_2"/>
    <property type="match status" value="1"/>
</dbReference>
<dbReference type="InterPro" id="IPR039425">
    <property type="entry name" value="RNA_pol_sigma-70-like"/>
</dbReference>
<sequence length="194" mass="22793">MFLKLFSKPTPPSDLELVQKYQQTGDMRAMGELFERYTEMVYLVCLKYLKDEDDSKDATMQVFEKLIELLKKHQITNFKSWLHVTTRNHCLVLLRSHNTKQVPVDDKTALLMESTALLHLVEEDQQEATLQLLEKGLTELPPEQKTCLELFYLQHKSYKEIALITGCELPKVKSYIQNGRRNLKIYLENHHEQP</sequence>